<gene>
    <name evidence="1" type="ORF">QAD02_019533</name>
</gene>
<dbReference type="Proteomes" id="UP001239111">
    <property type="component" value="Chromosome 1"/>
</dbReference>
<proteinExistence type="predicted"/>
<sequence>MAGICVVCTHHPIPEDKSRSFHRFPSKHESKQKWLDILKLNKITTKSRVCSDHFDISCFHDTDGYTSLRRLKSTAIPTLRLRDEVDVGSQDFVEVGTPQDADTTSVLSNETQRRDVTENVQGVTPGSITTHSTTLPTNILETSYTASRSVTPESPIISTSETVTGTTVPKDSATLSDGAGGGSDRDTIPTDPPIKKKKPTRKLLKRDVTPINHDDVSRESSMGESGQESSSEELNNEYDSDGNRILKRTSESMLYKFSEKK</sequence>
<accession>A0ACC2PLN7</accession>
<evidence type="ECO:0000313" key="2">
    <source>
        <dbReference type="Proteomes" id="UP001239111"/>
    </source>
</evidence>
<comment type="caution">
    <text evidence="1">The sequence shown here is derived from an EMBL/GenBank/DDBJ whole genome shotgun (WGS) entry which is preliminary data.</text>
</comment>
<evidence type="ECO:0000313" key="1">
    <source>
        <dbReference type="EMBL" id="KAJ8683741.1"/>
    </source>
</evidence>
<reference evidence="1" key="1">
    <citation type="submission" date="2023-04" db="EMBL/GenBank/DDBJ databases">
        <title>A chromosome-level genome assembly of the parasitoid wasp Eretmocerus hayati.</title>
        <authorList>
            <person name="Zhong Y."/>
            <person name="Liu S."/>
            <person name="Liu Y."/>
        </authorList>
    </citation>
    <scope>NUCLEOTIDE SEQUENCE</scope>
    <source>
        <strain evidence="1">ZJU_SS_LIU_2023</strain>
    </source>
</reference>
<name>A0ACC2PLN7_9HYME</name>
<protein>
    <submittedName>
        <fullName evidence="1">Uncharacterized protein</fullName>
    </submittedName>
</protein>
<organism evidence="1 2">
    <name type="scientific">Eretmocerus hayati</name>
    <dbReference type="NCBI Taxonomy" id="131215"/>
    <lineage>
        <taxon>Eukaryota</taxon>
        <taxon>Metazoa</taxon>
        <taxon>Ecdysozoa</taxon>
        <taxon>Arthropoda</taxon>
        <taxon>Hexapoda</taxon>
        <taxon>Insecta</taxon>
        <taxon>Pterygota</taxon>
        <taxon>Neoptera</taxon>
        <taxon>Endopterygota</taxon>
        <taxon>Hymenoptera</taxon>
        <taxon>Apocrita</taxon>
        <taxon>Proctotrupomorpha</taxon>
        <taxon>Chalcidoidea</taxon>
        <taxon>Aphelinidae</taxon>
        <taxon>Aphelininae</taxon>
        <taxon>Eretmocerus</taxon>
    </lineage>
</organism>
<dbReference type="EMBL" id="CM056741">
    <property type="protein sequence ID" value="KAJ8683741.1"/>
    <property type="molecule type" value="Genomic_DNA"/>
</dbReference>
<keyword evidence="2" id="KW-1185">Reference proteome</keyword>